<dbReference type="RefSeq" id="WP_092501682.1">
    <property type="nucleotide sequence ID" value="NZ_LT629695.1"/>
</dbReference>
<dbReference type="EMBL" id="LT629695">
    <property type="protein sequence ID" value="SDH15016.1"/>
    <property type="molecule type" value="Genomic_DNA"/>
</dbReference>
<organism evidence="3 4">
    <name type="scientific">Agrococcus jejuensis</name>
    <dbReference type="NCBI Taxonomy" id="399736"/>
    <lineage>
        <taxon>Bacteria</taxon>
        <taxon>Bacillati</taxon>
        <taxon>Actinomycetota</taxon>
        <taxon>Actinomycetes</taxon>
        <taxon>Micrococcales</taxon>
        <taxon>Microbacteriaceae</taxon>
        <taxon>Agrococcus</taxon>
    </lineage>
</organism>
<dbReference type="PANTHER" id="PTHR35273">
    <property type="entry name" value="ALPHA-1,4 POLYGALACTOSAMINIDASE, PUTATIVE (AFU_ORTHOLOGUE AFUA_3G07890)-RELATED"/>
    <property type="match status" value="1"/>
</dbReference>
<keyword evidence="3" id="KW-0378">Hydrolase</keyword>
<dbReference type="GO" id="GO:0016787">
    <property type="term" value="F:hydrolase activity"/>
    <property type="evidence" value="ECO:0007669"/>
    <property type="project" value="UniProtKB-KW"/>
</dbReference>
<accession>A0A1G8A299</accession>
<protein>
    <submittedName>
        <fullName evidence="3">Glycoside-hydrolase family GH114</fullName>
    </submittedName>
</protein>
<keyword evidence="1" id="KW-0732">Signal</keyword>
<sequence length="278" mass="29551">MRIRPAVLVLAASVSLVGCTASDPAPRVTADDVADRWAQASQGAIDYQLGGAYDPAPGTTIVARDASDPPAEGAFSICYLNGFQTQPADGEWWLEEHPDLVLRDAAGEPAIDPGWPDEMALDTSTPEQREQIAAIVTPWIAGCASDGYDAVEFDNLDSWTRFDGLTMEGNMALAALLVDAAHDEGLWAAQKNALDAGEAGPGAGFDLVVTEECGQYEECAAYAELYGDRHVDIEYVESTSEDDFAAMCEAGDVPPLTVLRDRPLSVEGDDGHVRVPCS</sequence>
<evidence type="ECO:0000313" key="4">
    <source>
        <dbReference type="Proteomes" id="UP000198822"/>
    </source>
</evidence>
<evidence type="ECO:0000256" key="1">
    <source>
        <dbReference type="SAM" id="SignalP"/>
    </source>
</evidence>
<dbReference type="SUPFAM" id="SSF51445">
    <property type="entry name" value="(Trans)glycosidases"/>
    <property type="match status" value="1"/>
</dbReference>
<reference evidence="4" key="1">
    <citation type="submission" date="2016-10" db="EMBL/GenBank/DDBJ databases">
        <authorList>
            <person name="Varghese N."/>
            <person name="Submissions S."/>
        </authorList>
    </citation>
    <scope>NUCLEOTIDE SEQUENCE [LARGE SCALE GENOMIC DNA]</scope>
    <source>
        <strain evidence="4">DSM 22002</strain>
    </source>
</reference>
<dbReference type="Gene3D" id="3.20.20.70">
    <property type="entry name" value="Aldolase class I"/>
    <property type="match status" value="1"/>
</dbReference>
<feature type="domain" description="Glycoside-hydrolase family GH114 TIM-barrel" evidence="2">
    <location>
        <begin position="46"/>
        <end position="252"/>
    </location>
</feature>
<feature type="signal peptide" evidence="1">
    <location>
        <begin position="1"/>
        <end position="21"/>
    </location>
</feature>
<dbReference type="AlphaFoldDB" id="A0A1G8A299"/>
<evidence type="ECO:0000259" key="2">
    <source>
        <dbReference type="Pfam" id="PF03537"/>
    </source>
</evidence>
<dbReference type="Pfam" id="PF03537">
    <property type="entry name" value="Glyco_hydro_114"/>
    <property type="match status" value="1"/>
</dbReference>
<dbReference type="InterPro" id="IPR004352">
    <property type="entry name" value="GH114_TIM-barrel"/>
</dbReference>
<evidence type="ECO:0000313" key="3">
    <source>
        <dbReference type="EMBL" id="SDH15016.1"/>
    </source>
</evidence>
<feature type="chain" id="PRO_5038588599" evidence="1">
    <location>
        <begin position="22"/>
        <end position="278"/>
    </location>
</feature>
<dbReference type="STRING" id="399736.SAMN04489720_0218"/>
<dbReference type="Proteomes" id="UP000198822">
    <property type="component" value="Chromosome I"/>
</dbReference>
<gene>
    <name evidence="3" type="ORF">SAMN04489720_0218</name>
</gene>
<name>A0A1G8A299_9MICO</name>
<keyword evidence="4" id="KW-1185">Reference proteome</keyword>
<dbReference type="OrthoDB" id="319933at2"/>
<dbReference type="InterPro" id="IPR017853">
    <property type="entry name" value="GH"/>
</dbReference>
<dbReference type="InterPro" id="IPR013785">
    <property type="entry name" value="Aldolase_TIM"/>
</dbReference>
<proteinExistence type="predicted"/>
<dbReference type="PANTHER" id="PTHR35273:SF2">
    <property type="entry name" value="ALPHA-GALACTOSIDASE"/>
    <property type="match status" value="1"/>
</dbReference>
<dbReference type="PROSITE" id="PS51257">
    <property type="entry name" value="PROKAR_LIPOPROTEIN"/>
    <property type="match status" value="1"/>
</dbReference>